<accession>A0ABU6HRR7</accession>
<organism evidence="1 2">
    <name type="scientific">Chryseobacterium salviniae</name>
    <dbReference type="NCBI Taxonomy" id="3101750"/>
    <lineage>
        <taxon>Bacteria</taxon>
        <taxon>Pseudomonadati</taxon>
        <taxon>Bacteroidota</taxon>
        <taxon>Flavobacteriia</taxon>
        <taxon>Flavobacteriales</taxon>
        <taxon>Weeksellaceae</taxon>
        <taxon>Chryseobacterium group</taxon>
        <taxon>Chryseobacterium</taxon>
    </lineage>
</organism>
<comment type="caution">
    <text evidence="1">The sequence shown here is derived from an EMBL/GenBank/DDBJ whole genome shotgun (WGS) entry which is preliminary data.</text>
</comment>
<dbReference type="EMBL" id="JAYLAA010000034">
    <property type="protein sequence ID" value="MEC3875732.1"/>
    <property type="molecule type" value="Genomic_DNA"/>
</dbReference>
<dbReference type="Proteomes" id="UP001348397">
    <property type="component" value="Unassembled WGS sequence"/>
</dbReference>
<evidence type="ECO:0000313" key="2">
    <source>
        <dbReference type="Proteomes" id="UP001348397"/>
    </source>
</evidence>
<name>A0ABU6HRR7_9FLAO</name>
<evidence type="ECO:0000313" key="1">
    <source>
        <dbReference type="EMBL" id="MEC3875732.1"/>
    </source>
</evidence>
<reference evidence="1 2" key="1">
    <citation type="submission" date="2024-01" db="EMBL/GenBank/DDBJ databases">
        <title>Chryseobacterium sp. T9W2-O.</title>
        <authorList>
            <person name="Maltman C."/>
        </authorList>
    </citation>
    <scope>NUCLEOTIDE SEQUENCE [LARGE SCALE GENOMIC DNA]</scope>
    <source>
        <strain evidence="1 2">T9W2-O</strain>
    </source>
</reference>
<dbReference type="RefSeq" id="WP_326320539.1">
    <property type="nucleotide sequence ID" value="NZ_JAYLAA010000034.1"/>
</dbReference>
<proteinExistence type="predicted"/>
<protein>
    <submittedName>
        <fullName evidence="1">Uncharacterized protein</fullName>
    </submittedName>
</protein>
<gene>
    <name evidence="1" type="ORF">SOP96_08430</name>
</gene>
<sequence length="148" mass="16685">MKFCFGFCKSIGGLLLWISGITTDYFRRDNIFNNYLFWFNFNRNLKKIKKMHNIVLLVLLTCQTEILTFMKKLLLAAIGVAGFANAQKIRSHGCTSRGCSYTYASTCTPFTSFTVTQELILSAALVIVNQINQEDCGTPVKEVTISND</sequence>
<keyword evidence="2" id="KW-1185">Reference proteome</keyword>